<organism evidence="2 3">
    <name type="scientific">Acer negundo</name>
    <name type="common">Box elder</name>
    <dbReference type="NCBI Taxonomy" id="4023"/>
    <lineage>
        <taxon>Eukaryota</taxon>
        <taxon>Viridiplantae</taxon>
        <taxon>Streptophyta</taxon>
        <taxon>Embryophyta</taxon>
        <taxon>Tracheophyta</taxon>
        <taxon>Spermatophyta</taxon>
        <taxon>Magnoliopsida</taxon>
        <taxon>eudicotyledons</taxon>
        <taxon>Gunneridae</taxon>
        <taxon>Pentapetalae</taxon>
        <taxon>rosids</taxon>
        <taxon>malvids</taxon>
        <taxon>Sapindales</taxon>
        <taxon>Sapindaceae</taxon>
        <taxon>Hippocastanoideae</taxon>
        <taxon>Acereae</taxon>
        <taxon>Acer</taxon>
    </lineage>
</organism>
<reference evidence="2" key="2">
    <citation type="submission" date="2023-02" db="EMBL/GenBank/DDBJ databases">
        <authorList>
            <person name="Swenson N.G."/>
            <person name="Wegrzyn J.L."/>
            <person name="Mcevoy S.L."/>
        </authorList>
    </citation>
    <scope>NUCLEOTIDE SEQUENCE</scope>
    <source>
        <strain evidence="2">91603</strain>
        <tissue evidence="2">Leaf</tissue>
    </source>
</reference>
<sequence length="195" mass="22063">MGFREPRPAKQSVPPNMRSTPLTTVGEEVYVQRILGFNSQSSLEGIEWTQLRGNDEDRVPWSREQRHTSGATKIFLLQFPATAITTDLSGLWLERGTTEKSEARQRNGQDRIDEATPLSARPTNMWRSSKIVVGGVHVGIEEDAWFWFGLGLLPKFGGITIHPLRLRRGLHPPRRHICRPLVGPMVHLVRVPCDL</sequence>
<protein>
    <submittedName>
        <fullName evidence="2">Uncharacterized protein</fullName>
    </submittedName>
</protein>
<proteinExistence type="predicted"/>
<gene>
    <name evidence="2" type="ORF">LWI28_023004</name>
</gene>
<evidence type="ECO:0000313" key="3">
    <source>
        <dbReference type="Proteomes" id="UP001064489"/>
    </source>
</evidence>
<name>A0AAD5NYX6_ACENE</name>
<reference evidence="2" key="1">
    <citation type="journal article" date="2022" name="Plant J.">
        <title>Strategies of tolerance reflected in two North American maple genomes.</title>
        <authorList>
            <person name="McEvoy S.L."/>
            <person name="Sezen U.U."/>
            <person name="Trouern-Trend A."/>
            <person name="McMahon S.M."/>
            <person name="Schaberg P.G."/>
            <person name="Yang J."/>
            <person name="Wegrzyn J.L."/>
            <person name="Swenson N.G."/>
        </authorList>
    </citation>
    <scope>NUCLEOTIDE SEQUENCE</scope>
    <source>
        <strain evidence="2">91603</strain>
    </source>
</reference>
<dbReference type="EMBL" id="JAJSOW010000100">
    <property type="protein sequence ID" value="KAI9186977.1"/>
    <property type="molecule type" value="Genomic_DNA"/>
</dbReference>
<feature type="region of interest" description="Disordered" evidence="1">
    <location>
        <begin position="1"/>
        <end position="21"/>
    </location>
</feature>
<comment type="caution">
    <text evidence="2">The sequence shown here is derived from an EMBL/GenBank/DDBJ whole genome shotgun (WGS) entry which is preliminary data.</text>
</comment>
<dbReference type="AlphaFoldDB" id="A0AAD5NYX6"/>
<keyword evidence="3" id="KW-1185">Reference proteome</keyword>
<dbReference type="Proteomes" id="UP001064489">
    <property type="component" value="Chromosome 3"/>
</dbReference>
<accession>A0AAD5NYX6</accession>
<evidence type="ECO:0000313" key="2">
    <source>
        <dbReference type="EMBL" id="KAI9186977.1"/>
    </source>
</evidence>
<evidence type="ECO:0000256" key="1">
    <source>
        <dbReference type="SAM" id="MobiDB-lite"/>
    </source>
</evidence>